<gene>
    <name evidence="2" type="ORF">QE152_g33719</name>
</gene>
<dbReference type="Gene3D" id="3.40.630.30">
    <property type="match status" value="2"/>
</dbReference>
<comment type="caution">
    <text evidence="2">The sequence shown here is derived from an EMBL/GenBank/DDBJ whole genome shotgun (WGS) entry which is preliminary data.</text>
</comment>
<dbReference type="AlphaFoldDB" id="A0AAW1IVE6"/>
<dbReference type="PROSITE" id="PS51186">
    <property type="entry name" value="GNAT"/>
    <property type="match status" value="1"/>
</dbReference>
<name>A0AAW1IVE6_POPJA</name>
<keyword evidence="3" id="KW-1185">Reference proteome</keyword>
<reference evidence="2 3" key="1">
    <citation type="journal article" date="2024" name="BMC Genomics">
        <title>De novo assembly and annotation of Popillia japonica's genome with initial clues to its potential as an invasive pest.</title>
        <authorList>
            <person name="Cucini C."/>
            <person name="Boschi S."/>
            <person name="Funari R."/>
            <person name="Cardaioli E."/>
            <person name="Iannotti N."/>
            <person name="Marturano G."/>
            <person name="Paoli F."/>
            <person name="Bruttini M."/>
            <person name="Carapelli A."/>
            <person name="Frati F."/>
            <person name="Nardi F."/>
        </authorList>
    </citation>
    <scope>NUCLEOTIDE SEQUENCE [LARGE SCALE GENOMIC DNA]</scope>
    <source>
        <strain evidence="2">DMR45628</strain>
    </source>
</reference>
<evidence type="ECO:0000313" key="3">
    <source>
        <dbReference type="Proteomes" id="UP001458880"/>
    </source>
</evidence>
<organism evidence="2 3">
    <name type="scientific">Popillia japonica</name>
    <name type="common">Japanese beetle</name>
    <dbReference type="NCBI Taxonomy" id="7064"/>
    <lineage>
        <taxon>Eukaryota</taxon>
        <taxon>Metazoa</taxon>
        <taxon>Ecdysozoa</taxon>
        <taxon>Arthropoda</taxon>
        <taxon>Hexapoda</taxon>
        <taxon>Insecta</taxon>
        <taxon>Pterygota</taxon>
        <taxon>Neoptera</taxon>
        <taxon>Endopterygota</taxon>
        <taxon>Coleoptera</taxon>
        <taxon>Polyphaga</taxon>
        <taxon>Scarabaeiformia</taxon>
        <taxon>Scarabaeidae</taxon>
        <taxon>Rutelinae</taxon>
        <taxon>Popillia</taxon>
    </lineage>
</organism>
<dbReference type="InterPro" id="IPR016181">
    <property type="entry name" value="Acyl_CoA_acyltransferase"/>
</dbReference>
<dbReference type="EMBL" id="JASPKY010000519">
    <property type="protein sequence ID" value="KAK9694193.1"/>
    <property type="molecule type" value="Genomic_DNA"/>
</dbReference>
<dbReference type="Proteomes" id="UP001458880">
    <property type="component" value="Unassembled WGS sequence"/>
</dbReference>
<dbReference type="PANTHER" id="PTHR20958:SF6">
    <property type="entry name" value="GLYCINE N-ACYLTRANSFERASE-LIKE PROTEIN"/>
    <property type="match status" value="1"/>
</dbReference>
<proteinExistence type="predicted"/>
<dbReference type="InterPro" id="IPR000182">
    <property type="entry name" value="GNAT_dom"/>
</dbReference>
<dbReference type="InterPro" id="IPR041506">
    <property type="entry name" value="DUF5645"/>
</dbReference>
<evidence type="ECO:0000259" key="1">
    <source>
        <dbReference type="PROSITE" id="PS51186"/>
    </source>
</evidence>
<accession>A0AAW1IVE6</accession>
<dbReference type="Pfam" id="PF18713">
    <property type="entry name" value="DUF5645"/>
    <property type="match status" value="1"/>
</dbReference>
<dbReference type="InterPro" id="IPR053225">
    <property type="entry name" value="Acyl-CoA_N-acyltransferase"/>
</dbReference>
<dbReference type="InterPro" id="IPR013653">
    <property type="entry name" value="GCN5-like_dom"/>
</dbReference>
<dbReference type="Pfam" id="PF08445">
    <property type="entry name" value="FR47"/>
    <property type="match status" value="1"/>
</dbReference>
<feature type="domain" description="N-acetyltransferase" evidence="1">
    <location>
        <begin position="154"/>
        <end position="279"/>
    </location>
</feature>
<protein>
    <submittedName>
        <fullName evidence="2">FR47-like protein</fullName>
    </submittedName>
</protein>
<sequence>MTCHTLKTLSDHDLIKLRDIYEKHLPYATHVYNLISTYMKWKKLKDGGNYMKFLSLSDDWSTTGTFIMQFSCYDIFVCTLQKSGADLYKALTDTRILDVDGRVVLYGILNDHYPTVLKSLIYKNITKFHTIEMMLYYLPKEKALSITVVCPDNVYVDKLHQQHIPTITAIWPHRFDGAEHYLSIFLEMNGGYGVFLKEDDKLVAWVMRNHWGTMINLQTLPEYKRMGFGHLIVSVMAKHIAEDGQSPMATIVMGNFASEMLFQKLGFRHLNSLKFVTLE</sequence>
<dbReference type="GO" id="GO:0016747">
    <property type="term" value="F:acyltransferase activity, transferring groups other than amino-acyl groups"/>
    <property type="evidence" value="ECO:0007669"/>
    <property type="project" value="InterPro"/>
</dbReference>
<dbReference type="SUPFAM" id="SSF55729">
    <property type="entry name" value="Acyl-CoA N-acyltransferases (Nat)"/>
    <property type="match status" value="1"/>
</dbReference>
<dbReference type="PANTHER" id="PTHR20958">
    <property type="entry name" value="GLYCINE N-ACYLTRANSFERASE-LIKE PROTEIN"/>
    <property type="match status" value="1"/>
</dbReference>
<evidence type="ECO:0000313" key="2">
    <source>
        <dbReference type="EMBL" id="KAK9694193.1"/>
    </source>
</evidence>